<evidence type="ECO:0000313" key="10">
    <source>
        <dbReference type="Proteomes" id="UP000562929"/>
    </source>
</evidence>
<keyword evidence="8" id="KW-0479">Metal-binding</keyword>
<proteinExistence type="predicted"/>
<evidence type="ECO:0000256" key="8">
    <source>
        <dbReference type="PIRSR" id="PIRSR000915-3"/>
    </source>
</evidence>
<evidence type="ECO:0000313" key="9">
    <source>
        <dbReference type="EMBL" id="KAF4587772.1"/>
    </source>
</evidence>
<dbReference type="PIRSF" id="PIRSF000915">
    <property type="entry name" value="PGP-type_phosphatase"/>
    <property type="match status" value="1"/>
</dbReference>
<protein>
    <recommendedName>
        <fullName evidence="4 5">4-nitrophenylphosphatase</fullName>
        <shortName evidence="5">PNPPase</shortName>
        <ecNumber evidence="3 5">3.1.3.41</ecNumber>
    </recommendedName>
</protein>
<evidence type="ECO:0000256" key="1">
    <source>
        <dbReference type="ARBA" id="ARBA00022801"/>
    </source>
</evidence>
<dbReference type="InterPro" id="IPR023214">
    <property type="entry name" value="HAD_sf"/>
</dbReference>
<feature type="active site" description="Nucleophile" evidence="6">
    <location>
        <position position="28"/>
    </location>
</feature>
<keyword evidence="1 5" id="KW-0378">Hydrolase</keyword>
<dbReference type="NCBIfam" id="TIGR01452">
    <property type="entry name" value="PGP_euk"/>
    <property type="match status" value="1"/>
</dbReference>
<dbReference type="PANTHER" id="PTHR19288:SF46">
    <property type="entry name" value="HALOACID DEHALOGENASE-LIKE HYDROLASE DOMAIN-CONTAINING PROTEIN 2"/>
    <property type="match status" value="1"/>
</dbReference>
<dbReference type="Pfam" id="PF13344">
    <property type="entry name" value="Hydrolase_6"/>
    <property type="match status" value="1"/>
</dbReference>
<feature type="binding site" evidence="8">
    <location>
        <position position="28"/>
    </location>
    <ligand>
        <name>Mg(2+)</name>
        <dbReference type="ChEBI" id="CHEBI:18420"/>
    </ligand>
</feature>
<dbReference type="FunFam" id="3.40.50.1000:FF:000039">
    <property type="entry name" value="Phosphoglycolate phosphatase"/>
    <property type="match status" value="1"/>
</dbReference>
<dbReference type="SUPFAM" id="SSF56784">
    <property type="entry name" value="HAD-like"/>
    <property type="match status" value="1"/>
</dbReference>
<organism evidence="9 10">
    <name type="scientific">Ophiocordyceps camponoti-floridani</name>
    <dbReference type="NCBI Taxonomy" id="2030778"/>
    <lineage>
        <taxon>Eukaryota</taxon>
        <taxon>Fungi</taxon>
        <taxon>Dikarya</taxon>
        <taxon>Ascomycota</taxon>
        <taxon>Pezizomycotina</taxon>
        <taxon>Sordariomycetes</taxon>
        <taxon>Hypocreomycetidae</taxon>
        <taxon>Hypocreales</taxon>
        <taxon>Ophiocordycipitaceae</taxon>
        <taxon>Ophiocordyceps</taxon>
    </lineage>
</organism>
<dbReference type="OrthoDB" id="413953at2759"/>
<dbReference type="InterPro" id="IPR036412">
    <property type="entry name" value="HAD-like_sf"/>
</dbReference>
<dbReference type="GO" id="GO:0004035">
    <property type="term" value="F:alkaline phosphatase activity"/>
    <property type="evidence" value="ECO:0007669"/>
    <property type="project" value="TreeGrafter"/>
</dbReference>
<dbReference type="EMBL" id="JAACLJ010000004">
    <property type="protein sequence ID" value="KAF4587772.1"/>
    <property type="molecule type" value="Genomic_DNA"/>
</dbReference>
<feature type="binding site" evidence="8">
    <location>
        <position position="30"/>
    </location>
    <ligand>
        <name>Mg(2+)</name>
        <dbReference type="ChEBI" id="CHEBI:18420"/>
    </ligand>
</feature>
<evidence type="ECO:0000256" key="7">
    <source>
        <dbReference type="PIRSR" id="PIRSR000915-2"/>
    </source>
</evidence>
<dbReference type="GO" id="GO:0046872">
    <property type="term" value="F:metal ion binding"/>
    <property type="evidence" value="ECO:0007669"/>
    <property type="project" value="UniProtKB-KW"/>
</dbReference>
<keyword evidence="10" id="KW-1185">Reference proteome</keyword>
<gene>
    <name evidence="9" type="ORF">GQ602_004465</name>
</gene>
<dbReference type="GO" id="GO:0008967">
    <property type="term" value="F:phosphoglycolate phosphatase activity"/>
    <property type="evidence" value="ECO:0007669"/>
    <property type="project" value="TreeGrafter"/>
</dbReference>
<reference evidence="9 10" key="1">
    <citation type="journal article" date="2020" name="G3 (Bethesda)">
        <title>Genetic Underpinnings of Host Manipulation by Ophiocordyceps as Revealed by Comparative Transcriptomics.</title>
        <authorList>
            <person name="Will I."/>
            <person name="Das B."/>
            <person name="Trinh T."/>
            <person name="Brachmann A."/>
            <person name="Ohm R.A."/>
            <person name="de Bekker C."/>
        </authorList>
    </citation>
    <scope>NUCLEOTIDE SEQUENCE [LARGE SCALE GENOMIC DNA]</scope>
    <source>
        <strain evidence="9 10">EC05</strain>
    </source>
</reference>
<feature type="binding site" evidence="7">
    <location>
        <position position="228"/>
    </location>
    <ligand>
        <name>substrate</name>
    </ligand>
</feature>
<dbReference type="Proteomes" id="UP000562929">
    <property type="component" value="Unassembled WGS sequence"/>
</dbReference>
<accession>A0A8H4Q6W4</accession>
<dbReference type="InterPro" id="IPR006349">
    <property type="entry name" value="PGP_euk"/>
</dbReference>
<feature type="binding site" evidence="8">
    <location>
        <position position="253"/>
    </location>
    <ligand>
        <name>Mg(2+)</name>
        <dbReference type="ChEBI" id="CHEBI:18420"/>
    </ligand>
</feature>
<feature type="active site" description="Proton donor" evidence="6">
    <location>
        <position position="30"/>
    </location>
</feature>
<comment type="catalytic activity">
    <reaction evidence="2 5">
        <text>4-nitrophenyl phosphate + H2O = 4-nitrophenol + phosphate + H(+)</text>
        <dbReference type="Rhea" id="RHEA:21664"/>
        <dbReference type="ChEBI" id="CHEBI:15377"/>
        <dbReference type="ChEBI" id="CHEBI:15378"/>
        <dbReference type="ChEBI" id="CHEBI:43474"/>
        <dbReference type="ChEBI" id="CHEBI:57917"/>
        <dbReference type="ChEBI" id="CHEBI:61146"/>
        <dbReference type="EC" id="3.1.3.41"/>
    </reaction>
</comment>
<dbReference type="Pfam" id="PF13242">
    <property type="entry name" value="Hydrolase_like"/>
    <property type="match status" value="1"/>
</dbReference>
<dbReference type="AlphaFoldDB" id="A0A8H4Q6W4"/>
<dbReference type="PANTHER" id="PTHR19288">
    <property type="entry name" value="4-NITROPHENYLPHOSPHATASE-RELATED"/>
    <property type="match status" value="1"/>
</dbReference>
<comment type="caution">
    <text evidence="9">The sequence shown here is derived from an EMBL/GenBank/DDBJ whole genome shotgun (WGS) entry which is preliminary data.</text>
</comment>
<dbReference type="Gene3D" id="3.40.50.1000">
    <property type="entry name" value="HAD superfamily/HAD-like"/>
    <property type="match status" value="2"/>
</dbReference>
<sequence length="306" mass="32950">MAASPKCLTGDRNAIDSFINSFDTFLFDCDGVLWSGDEVFDGVPETLALLRSRGKRTVFVTNNSTKSRQQYAQKLDSLGIPCDADDVFGSSYSAAVYISRILKLPLGKNKVFVIGEAGVEAELAAEGVPFIGGSDEAFQRDVTPADFGGIADGSLLDADVGVVLCGLDFHINYLKLAHALHYLRRGALFLATNLDSTLPMHHDLFLGAGSVLAPLENATGQRPLPLGKPSQAMMDAIEGKFRLDRSKTCMIGDRLDTDIKFGIDGKLGGTLHVQTGVNKKEDWQKTDAVAVPSFYADKLSDLLLAK</sequence>
<evidence type="ECO:0000256" key="5">
    <source>
        <dbReference type="PIRNR" id="PIRNR000915"/>
    </source>
</evidence>
<keyword evidence="8" id="KW-0460">Magnesium</keyword>
<evidence type="ECO:0000256" key="6">
    <source>
        <dbReference type="PIRSR" id="PIRSR000915-1"/>
    </source>
</evidence>
<evidence type="ECO:0000256" key="3">
    <source>
        <dbReference type="ARBA" id="ARBA00066659"/>
    </source>
</evidence>
<comment type="cofactor">
    <cofactor evidence="8">
        <name>Mg(2+)</name>
        <dbReference type="ChEBI" id="CHEBI:18420"/>
    </cofactor>
    <text evidence="8">Divalent metal ions. Mg(2+) is the most effective.</text>
</comment>
<evidence type="ECO:0000256" key="2">
    <source>
        <dbReference type="ARBA" id="ARBA00050247"/>
    </source>
</evidence>
<dbReference type="GO" id="GO:0005737">
    <property type="term" value="C:cytoplasm"/>
    <property type="evidence" value="ECO:0007669"/>
    <property type="project" value="TreeGrafter"/>
</dbReference>
<dbReference type="EC" id="3.1.3.41" evidence="3 5"/>
<name>A0A8H4Q6W4_9HYPO</name>
<dbReference type="InterPro" id="IPR006357">
    <property type="entry name" value="HAD-SF_hydro_IIA"/>
</dbReference>
<dbReference type="NCBIfam" id="TIGR01460">
    <property type="entry name" value="HAD-SF-IIA"/>
    <property type="match status" value="1"/>
</dbReference>
<evidence type="ECO:0000256" key="4">
    <source>
        <dbReference type="ARBA" id="ARBA00069197"/>
    </source>
</evidence>